<dbReference type="InterPro" id="IPR013654">
    <property type="entry name" value="PAS_2"/>
</dbReference>
<organism evidence="6 7">
    <name type="scientific">Neptunomonas marina</name>
    <dbReference type="NCBI Taxonomy" id="1815562"/>
    <lineage>
        <taxon>Bacteria</taxon>
        <taxon>Pseudomonadati</taxon>
        <taxon>Pseudomonadota</taxon>
        <taxon>Gammaproteobacteria</taxon>
        <taxon>Oceanospirillales</taxon>
        <taxon>Oceanospirillaceae</taxon>
        <taxon>Neptunomonas</taxon>
    </lineage>
</organism>
<gene>
    <name evidence="6" type="ORF">EOE65_04160</name>
</gene>
<evidence type="ECO:0000313" key="7">
    <source>
        <dbReference type="Proteomes" id="UP000282818"/>
    </source>
</evidence>
<evidence type="ECO:0000256" key="1">
    <source>
        <dbReference type="ARBA" id="ARBA00022543"/>
    </source>
</evidence>
<keyword evidence="1" id="KW-0600">Photoreceptor protein</keyword>
<evidence type="ECO:0000256" key="3">
    <source>
        <dbReference type="ARBA" id="ARBA00022991"/>
    </source>
</evidence>
<sequence length="481" mass="54201">MTDRFIESCEQEQLHLSGHIQAFGALLMVDHESCVRHVSANFSALAITEQTPKVGERVCAPIDALLRNYQSTSCTSIFGFSGVNEAFSVWVTPQPTGTLLEFAKAAEGSVVTITEPEFPAFRDEDERNFYRHQLLEWVAHVTGHQRVMYYQFLEEGDGQVVDEYVASDVQGSYLDLHFPASDIPKVARRIYEKTPWRQIADATSEAVPIKGESHLDLTLSCLRSVSPYHLQYMSNMGVESSVSFSIVSQNNLTALLSCQSMTPRTLSLELLNYISSIVDTFSLRERGWESQARFAFLDTLNLGSAALKSLLGQPQLNDGLWSEIINVLMQQFEADGVVICTDEMLYSHGISFESDILQLVDGWFVEQEESIFATDSLLRLTDEPLLSQVAGFCAFKVRLGQVNHLRVYCCRQEFIHHVSWGGNPNKPKETAGAGVPTSPRSSFARWVEKRLGHSRPWSSLVALRLHHYRKLFEESRFIRSL</sequence>
<dbReference type="InterPro" id="IPR001294">
    <property type="entry name" value="Phytochrome"/>
</dbReference>
<feature type="domain" description="Phytochrome chromophore attachment site" evidence="5">
    <location>
        <begin position="134"/>
        <end position="280"/>
    </location>
</feature>
<dbReference type="InterPro" id="IPR003018">
    <property type="entry name" value="GAF"/>
</dbReference>
<evidence type="ECO:0000256" key="4">
    <source>
        <dbReference type="ARBA" id="ARBA00023170"/>
    </source>
</evidence>
<dbReference type="EMBL" id="SACQ01000001">
    <property type="protein sequence ID" value="RVU32857.1"/>
    <property type="molecule type" value="Genomic_DNA"/>
</dbReference>
<evidence type="ECO:0000259" key="5">
    <source>
        <dbReference type="PROSITE" id="PS50046"/>
    </source>
</evidence>
<dbReference type="InterPro" id="IPR013515">
    <property type="entry name" value="Phytochrome_cen-reg"/>
</dbReference>
<comment type="caution">
    <text evidence="6">The sequence shown here is derived from an EMBL/GenBank/DDBJ whole genome shotgun (WGS) entry which is preliminary data.</text>
</comment>
<dbReference type="SUPFAM" id="SSF55781">
    <property type="entry name" value="GAF domain-like"/>
    <property type="match status" value="2"/>
</dbReference>
<keyword evidence="7" id="KW-1185">Reference proteome</keyword>
<dbReference type="Pfam" id="PF00360">
    <property type="entry name" value="PHY"/>
    <property type="match status" value="1"/>
</dbReference>
<dbReference type="InterPro" id="IPR029016">
    <property type="entry name" value="GAF-like_dom_sf"/>
</dbReference>
<dbReference type="GO" id="GO:0009584">
    <property type="term" value="P:detection of visible light"/>
    <property type="evidence" value="ECO:0007669"/>
    <property type="project" value="InterPro"/>
</dbReference>
<dbReference type="PROSITE" id="PS50046">
    <property type="entry name" value="PHYTOCHROME_2"/>
    <property type="match status" value="1"/>
</dbReference>
<keyword evidence="3" id="KW-0157">Chromophore</keyword>
<name>A0A437QE88_9GAMM</name>
<dbReference type="InterPro" id="IPR035965">
    <property type="entry name" value="PAS-like_dom_sf"/>
</dbReference>
<dbReference type="Gene3D" id="3.30.450.40">
    <property type="match status" value="1"/>
</dbReference>
<dbReference type="Gene3D" id="3.30.450.20">
    <property type="entry name" value="PAS domain"/>
    <property type="match status" value="1"/>
</dbReference>
<dbReference type="Proteomes" id="UP000282818">
    <property type="component" value="Unassembled WGS sequence"/>
</dbReference>
<dbReference type="Pfam" id="PF08446">
    <property type="entry name" value="PAS_2"/>
    <property type="match status" value="1"/>
</dbReference>
<protein>
    <submittedName>
        <fullName evidence="6">GAF domain-containing protein</fullName>
    </submittedName>
</protein>
<proteinExistence type="predicted"/>
<dbReference type="PRINTS" id="PR01033">
    <property type="entry name" value="PHYTOCHROME"/>
</dbReference>
<dbReference type="AlphaFoldDB" id="A0A437QE88"/>
<dbReference type="SUPFAM" id="SSF55785">
    <property type="entry name" value="PYP-like sensor domain (PAS domain)"/>
    <property type="match status" value="1"/>
</dbReference>
<dbReference type="InterPro" id="IPR043150">
    <property type="entry name" value="Phytochrome_PHY_sf"/>
</dbReference>
<dbReference type="RefSeq" id="WP_127693025.1">
    <property type="nucleotide sequence ID" value="NZ_SACQ01000001.1"/>
</dbReference>
<evidence type="ECO:0000313" key="6">
    <source>
        <dbReference type="EMBL" id="RVU32857.1"/>
    </source>
</evidence>
<keyword evidence="4" id="KW-0675">Receptor</keyword>
<evidence type="ECO:0000256" key="2">
    <source>
        <dbReference type="ARBA" id="ARBA00022606"/>
    </source>
</evidence>
<dbReference type="Pfam" id="PF01590">
    <property type="entry name" value="GAF"/>
    <property type="match status" value="1"/>
</dbReference>
<dbReference type="InterPro" id="IPR016132">
    <property type="entry name" value="Phyto_chromo_attachment"/>
</dbReference>
<accession>A0A437QE88</accession>
<reference evidence="6 7" key="1">
    <citation type="submission" date="2019-01" db="EMBL/GenBank/DDBJ databases">
        <authorList>
            <person name="Chen W.-M."/>
        </authorList>
    </citation>
    <scope>NUCLEOTIDE SEQUENCE [LARGE SCALE GENOMIC DNA]</scope>
    <source>
        <strain evidence="6 7">HPM-16</strain>
    </source>
</reference>
<dbReference type="GO" id="GO:0006355">
    <property type="term" value="P:regulation of DNA-templated transcription"/>
    <property type="evidence" value="ECO:0007669"/>
    <property type="project" value="InterPro"/>
</dbReference>
<keyword evidence="2" id="KW-0716">Sensory transduction</keyword>
<dbReference type="GO" id="GO:0009881">
    <property type="term" value="F:photoreceptor activity"/>
    <property type="evidence" value="ECO:0007669"/>
    <property type="project" value="UniProtKB-KW"/>
</dbReference>
<dbReference type="Gene3D" id="3.30.450.270">
    <property type="match status" value="1"/>
</dbReference>